<keyword evidence="19" id="KW-1185">Reference proteome</keyword>
<dbReference type="GO" id="GO:0005886">
    <property type="term" value="C:plasma membrane"/>
    <property type="evidence" value="ECO:0007669"/>
    <property type="project" value="UniProtKB-SubCell"/>
</dbReference>
<reference evidence="20" key="5">
    <citation type="journal article" date="2011" name="PLoS ONE">
        <title>Comparative transcriptome analyses indicate molecular homology of zebrafish swimbladder and mammalian lung.</title>
        <authorList>
            <person name="Zheng W."/>
            <person name="Wang Z."/>
            <person name="Collins J.E."/>
            <person name="Andrews R.M."/>
            <person name="Stemple D."/>
            <person name="Gong Z."/>
        </authorList>
    </citation>
    <scope>NUCLEOTIDE SEQUENCE</scope>
</reference>
<feature type="region of interest" description="Disordered" evidence="13">
    <location>
        <begin position="369"/>
        <end position="390"/>
    </location>
</feature>
<feature type="domain" description="Ig-like" evidence="16">
    <location>
        <begin position="181"/>
        <end position="295"/>
    </location>
</feature>
<reference evidence="17" key="1">
    <citation type="submission" date="2006-12" db="EMBL/GenBank/DDBJ databases">
        <authorList>
            <consortium name="NIH - Zebrafish Gene Collection (ZGC) project"/>
        </authorList>
    </citation>
    <scope>NUCLEOTIDE SEQUENCE [LARGE SCALE MRNA]</scope>
    <source>
        <tissue evidence="17">Kidney</tissue>
    </source>
</reference>
<feature type="signal peptide" evidence="15">
    <location>
        <begin position="1"/>
        <end position="29"/>
    </location>
</feature>
<dbReference type="EMBL" id="CU638765">
    <property type="protein sequence ID" value="CAP71914.1"/>
    <property type="molecule type" value="mRNA"/>
</dbReference>
<evidence type="ECO:0000256" key="9">
    <source>
        <dbReference type="ARBA" id="ARBA00023136"/>
    </source>
</evidence>
<evidence type="ECO:0000313" key="21">
    <source>
        <dbReference type="ZFIN" id="ZDB-GENE-060503-671"/>
    </source>
</evidence>
<dbReference type="OrthoDB" id="9832369at2759"/>
<feature type="domain" description="Ig-like" evidence="16">
    <location>
        <begin position="26"/>
        <end position="159"/>
    </location>
</feature>
<dbReference type="GeneID" id="562784"/>
<feature type="transmembrane region" description="Helical" evidence="14">
    <location>
        <begin position="341"/>
        <end position="361"/>
    </location>
</feature>
<sequence>MMNLAVPLCARALFLIQLLTSFLFSPALGQSDGSGVVVAMYNISAPQGSQAVLQCHSQRMVWTQDRLKDRQRVVHWDLLRSGPDHAMERVVDMFSAGDQRIYNGYNQGRISMSKTAFKDGNFSMVIKDVVTSDKGIYSCNLHHHYCHLYESVKIQLNVTKSARKERRFWDGQKAVYVVLVGTTVVLPCFNRRPIWTEGNSQEDQQQVVHWDRQPPGVRHDRADRLIDLYASGERRHYGPLFVQQKMNISATAFTQGDFSLIISNIQLLDQGIYSCHLHHHYCGLHERRIFQLTVSPPVPQEPTDEPQFLPNEDPNTNLVEVPPHVINVILSEQRTHFLQQLGYILATLLLLALIMLAIVLLTRHRKKQGQDYDPRKVESPPLPTVTYVSPTSSVKKECERSYSDMRPSMQEETKLDYKNNLLKEAEMSKICSPKAIDLDREMEKASWK</sequence>
<keyword evidence="5 15" id="KW-0732">Signal</keyword>
<dbReference type="PANTHER" id="PTHR44793">
    <property type="entry name" value="MATRIX REMODELING-ASSOCIATED PROTEIN 8"/>
    <property type="match status" value="1"/>
</dbReference>
<feature type="chain" id="PRO_5035036271" description="Matrix remodeling-associated protein 8" evidence="15 20">
    <location>
        <begin position="30"/>
        <end position="448"/>
    </location>
</feature>
<dbReference type="CTD" id="562784"/>
<reference evidence="20" key="9">
    <citation type="journal article" date="2017" name="G3 (Bethesda)">
        <title>pnp4a Is the Causal Gene of the Medaka Iridophore Mutant guanineless.</title>
        <authorList>
            <person name="Kimura T."/>
            <person name="Takehana Y."/>
            <person name="Naruse K."/>
        </authorList>
    </citation>
    <scope>NUCLEOTIDE SEQUENCE</scope>
</reference>
<dbReference type="SUPFAM" id="SSF48726">
    <property type="entry name" value="Immunoglobulin"/>
    <property type="match status" value="2"/>
</dbReference>
<dbReference type="PANTHER" id="PTHR44793:SF1">
    <property type="entry name" value="MATRIX REMODELING-ASSOCIATED PROTEIN 8"/>
    <property type="match status" value="1"/>
</dbReference>
<feature type="compositionally biased region" description="Basic and acidic residues" evidence="13">
    <location>
        <begin position="369"/>
        <end position="378"/>
    </location>
</feature>
<reference evidence="20" key="8">
    <citation type="journal article" date="2016" name="BMC Genomics">
        <title>Gene evolution and gene expression after whole genome duplication in fish: the PhyloFish database.</title>
        <authorList>
            <person name="Pasquier J."/>
            <person name="Cabau C."/>
            <person name="Nguyen T."/>
            <person name="Jouanno E."/>
            <person name="Severac D."/>
            <person name="Braasch I."/>
            <person name="Journot L."/>
            <person name="Pontarotti P."/>
            <person name="Klopp C."/>
            <person name="Postlethwait J.H."/>
            <person name="Guiguen Y."/>
            <person name="Bobe J."/>
        </authorList>
    </citation>
    <scope>NUCLEOTIDE SEQUENCE</scope>
</reference>
<dbReference type="AlphaFoldDB" id="A1L1V2"/>
<reference evidence="19" key="6">
    <citation type="journal article" date="2013" name="Nature">
        <title>The zebrafish reference genome sequence and its relationship to the human genome.</title>
        <authorList>
            <consortium name="Genome Reference Consortium Zebrafish"/>
            <person name="Howe K."/>
            <person name="Clark M.D."/>
            <person name="Torroja C.F."/>
            <person name="Torrance J."/>
            <person name="Berthelot C."/>
            <person name="Muffato M."/>
            <person name="Collins J.E."/>
            <person name="Humphray S."/>
            <person name="McLaren K."/>
            <person name="Matthews L."/>
            <person name="McLaren S."/>
            <person name="Sealy I."/>
            <person name="Caccamo M."/>
            <person name="Churcher C."/>
            <person name="Scott C."/>
            <person name="Barrett J.C."/>
            <person name="Koch R."/>
            <person name="Rauch G.J."/>
            <person name="White S."/>
            <person name="Chow W."/>
            <person name="Kilian B."/>
            <person name="Quintais L.T."/>
            <person name="Guerra-Assuncao J.A."/>
            <person name="Zhou Y."/>
            <person name="Gu Y."/>
            <person name="Yen J."/>
            <person name="Vogel J.H."/>
            <person name="Eyre T."/>
            <person name="Redmond S."/>
            <person name="Banerjee R."/>
            <person name="Chi J."/>
            <person name="Fu B."/>
            <person name="Langley E."/>
            <person name="Maguire S.F."/>
            <person name="Laird G.K."/>
            <person name="Lloyd D."/>
            <person name="Kenyon E."/>
            <person name="Donaldson S."/>
            <person name="Sehra H."/>
            <person name="Almeida-King J."/>
            <person name="Loveland J."/>
            <person name="Trevanion S."/>
            <person name="Jones M."/>
            <person name="Quail M."/>
            <person name="Willey D."/>
            <person name="Hunt A."/>
            <person name="Burton J."/>
            <person name="Sims S."/>
            <person name="McLay K."/>
            <person name="Plumb B."/>
            <person name="Davis J."/>
            <person name="Clee C."/>
            <person name="Oliver K."/>
            <person name="Clark R."/>
            <person name="Riddle C."/>
            <person name="Elliot D."/>
            <person name="Eliott D."/>
            <person name="Threadgold G."/>
            <person name="Harden G."/>
            <person name="Ware D."/>
            <person name="Begum S."/>
            <person name="Mortimore B."/>
            <person name="Mortimer B."/>
            <person name="Kerry G."/>
            <person name="Heath P."/>
            <person name="Phillimore B."/>
            <person name="Tracey A."/>
            <person name="Corby N."/>
            <person name="Dunn M."/>
            <person name="Johnson C."/>
            <person name="Wood J."/>
            <person name="Clark S."/>
            <person name="Pelan S."/>
            <person name="Griffiths G."/>
            <person name="Smith M."/>
            <person name="Glithero R."/>
            <person name="Howden P."/>
            <person name="Barker N."/>
            <person name="Lloyd C."/>
            <person name="Stevens C."/>
            <person name="Harley J."/>
            <person name="Holt K."/>
            <person name="Panagiotidis G."/>
            <person name="Lovell J."/>
            <person name="Beasley H."/>
            <person name="Henderson C."/>
            <person name="Gordon D."/>
            <person name="Auger K."/>
            <person name="Wright D."/>
            <person name="Collins J."/>
            <person name="Raisen C."/>
            <person name="Dyer L."/>
            <person name="Leung K."/>
            <person name="Robertson L."/>
            <person name="Ambridge K."/>
            <person name="Leongamornlert D."/>
            <person name="McGuire S."/>
            <person name="Gilderthorp R."/>
            <person name="Griffiths C."/>
            <person name="Manthravadi D."/>
            <person name="Nichol S."/>
            <person name="Barker G."/>
            <person name="Whitehead S."/>
            <person name="Kay M."/>
            <person name="Brown J."/>
            <person name="Murnane C."/>
            <person name="Gray E."/>
            <person name="Humphries M."/>
            <person name="Sycamore N."/>
            <person name="Barker D."/>
            <person name="Saunders D."/>
            <person name="Wallis J."/>
            <person name="Babbage A."/>
            <person name="Hammond S."/>
            <person name="Mashreghi-Mohammadi M."/>
            <person name="Barr L."/>
            <person name="Martin S."/>
            <person name="Wray P."/>
            <person name="Ellington A."/>
            <person name="Matthews N."/>
            <person name="Ellwood M."/>
            <person name="Woodmansey R."/>
            <person name="Clark G."/>
            <person name="Cooper J."/>
            <person name="Cooper J."/>
            <person name="Tromans A."/>
            <person name="Grafham D."/>
            <person name="Skuce C."/>
            <person name="Pandian R."/>
            <person name="Andrews R."/>
            <person name="Harrison E."/>
            <person name="Kimberley A."/>
            <person name="Garnett J."/>
            <person name="Fosker N."/>
            <person name="Hall R."/>
            <person name="Garner P."/>
            <person name="Kelly D."/>
            <person name="Bird C."/>
            <person name="Palmer S."/>
            <person name="Gehring I."/>
            <person name="Berger A."/>
            <person name="Dooley C.M."/>
            <person name="Ersan-Urun Z."/>
            <person name="Eser C."/>
            <person name="Geiger H."/>
            <person name="Geisler M."/>
            <person name="Karotki L."/>
            <person name="Kirn A."/>
            <person name="Konantz J."/>
            <person name="Konantz M."/>
            <person name="Oberlander M."/>
            <person name="Rudolph-Geiger S."/>
            <person name="Teucke M."/>
            <person name="Lanz C."/>
            <person name="Raddatz G."/>
            <person name="Osoegawa K."/>
            <person name="Zhu B."/>
            <person name="Rapp A."/>
            <person name="Widaa S."/>
            <person name="Langford C."/>
            <person name="Yang F."/>
            <person name="Schuster S.C."/>
            <person name="Carter N.P."/>
            <person name="Harrow J."/>
            <person name="Ning Z."/>
            <person name="Herrero J."/>
            <person name="Searle S.M."/>
            <person name="Enright A."/>
            <person name="Geisler R."/>
            <person name="Plasterk R.H."/>
            <person name="Lee C."/>
            <person name="Westerfield M."/>
            <person name="de Jong P.J."/>
            <person name="Zon L.I."/>
            <person name="Postlethwait J.H."/>
            <person name="Nusslein-Volhard C."/>
            <person name="Hubbard T.J."/>
            <person name="Roest Crollius H."/>
            <person name="Rogers J."/>
            <person name="Stemple D.L."/>
        </authorList>
    </citation>
    <scope>NUCLEOTIDE SEQUENCE [LARGE SCALE GENOMIC DNA]</scope>
</reference>
<dbReference type="AGR" id="ZFIN:ZDB-GENE-060503-671"/>
<evidence type="ECO:0000259" key="16">
    <source>
        <dbReference type="PROSITE" id="PS50835"/>
    </source>
</evidence>
<evidence type="ECO:0000313" key="18">
    <source>
        <dbReference type="EMBL" id="CAP71914.1"/>
    </source>
</evidence>
<reference evidence="20" key="4">
    <citation type="journal article" date="2010" name="Mol. Cell. Proteomics">
        <title>The impact of gene expression regulation on evolution of extracellular signaling pathways.</title>
        <authorList>
            <person name="Charoensawan V."/>
            <person name="Adryan B."/>
            <person name="Martin S."/>
            <person name="Sollner C."/>
            <person name="Thisse B."/>
            <person name="Thisse C."/>
            <person name="Wright G.J."/>
            <person name="Teichmann S.A."/>
        </authorList>
    </citation>
    <scope>NUCLEOTIDE SEQUENCE</scope>
</reference>
<reference evidence="20" key="3">
    <citation type="journal article" date="2010" name="Mol. Cell. Proteomics">
        <title>Construction of a large extracellular protein interaction network and its resolution by spatiotemporal expression profiling.</title>
        <authorList>
            <person name="Martin S."/>
            <person name="Sollner C."/>
            <person name="Charoensawan V."/>
            <person name="Adryan B."/>
            <person name="Thisse B."/>
            <person name="Thisse C."/>
            <person name="Teichmann S."/>
            <person name="Wright G.J."/>
        </authorList>
    </citation>
    <scope>NUCLEOTIDE SEQUENCE</scope>
</reference>
<organism evidence="17">
    <name type="scientific">Danio rerio</name>
    <name type="common">Zebrafish</name>
    <name type="synonym">Brachydanio rerio</name>
    <dbReference type="NCBI Taxonomy" id="7955"/>
    <lineage>
        <taxon>Eukaryota</taxon>
        <taxon>Metazoa</taxon>
        <taxon>Chordata</taxon>
        <taxon>Craniata</taxon>
        <taxon>Vertebrata</taxon>
        <taxon>Euteleostomi</taxon>
        <taxon>Actinopterygii</taxon>
        <taxon>Neopterygii</taxon>
        <taxon>Teleostei</taxon>
        <taxon>Ostariophysi</taxon>
        <taxon>Cypriniformes</taxon>
        <taxon>Danionidae</taxon>
        <taxon>Danioninae</taxon>
        <taxon>Danio</taxon>
    </lineage>
</organism>
<evidence type="ECO:0000256" key="6">
    <source>
        <dbReference type="ARBA" id="ARBA00022737"/>
    </source>
</evidence>
<evidence type="ECO:0000313" key="19">
    <source>
        <dbReference type="Proteomes" id="UP000000437"/>
    </source>
</evidence>
<evidence type="ECO:0000256" key="13">
    <source>
        <dbReference type="SAM" id="MobiDB-lite"/>
    </source>
</evidence>
<evidence type="ECO:0000256" key="11">
    <source>
        <dbReference type="ARBA" id="ARBA00023180"/>
    </source>
</evidence>
<proteinExistence type="evidence at transcript level"/>
<dbReference type="InterPro" id="IPR036179">
    <property type="entry name" value="Ig-like_dom_sf"/>
</dbReference>
<evidence type="ECO:0000256" key="8">
    <source>
        <dbReference type="ARBA" id="ARBA00022989"/>
    </source>
</evidence>
<keyword evidence="8 14" id="KW-1133">Transmembrane helix</keyword>
<dbReference type="GO" id="GO:0007155">
    <property type="term" value="P:cell adhesion"/>
    <property type="evidence" value="ECO:0007669"/>
    <property type="project" value="UniProtKB-KW"/>
</dbReference>
<keyword evidence="12" id="KW-0393">Immunoglobulin domain</keyword>
<gene>
    <name evidence="17 20 21" type="primary">mxra8a</name>
    <name evidence="20" type="synonym">fj65f09</name>
    <name evidence="20" type="synonym">si:ch211-15p9.5</name>
    <name evidence="20" type="synonym">wu:fj65f09</name>
    <name evidence="20" type="synonym">zgc:158401</name>
</gene>
<protein>
    <recommendedName>
        <fullName evidence="2">Matrix remodeling-associated protein 8</fullName>
    </recommendedName>
</protein>
<keyword evidence="11" id="KW-0325">Glycoprotein</keyword>
<evidence type="ECO:0000313" key="17">
    <source>
        <dbReference type="EMBL" id="AAI29224.1"/>
    </source>
</evidence>
<keyword evidence="9 14" id="KW-0472">Membrane</keyword>
<evidence type="ECO:0000313" key="20">
    <source>
        <dbReference type="RefSeq" id="NP_001074051.1"/>
    </source>
</evidence>
<dbReference type="PROSITE" id="PS50835">
    <property type="entry name" value="IG_LIKE"/>
    <property type="match status" value="2"/>
</dbReference>
<evidence type="ECO:0000256" key="7">
    <source>
        <dbReference type="ARBA" id="ARBA00022889"/>
    </source>
</evidence>
<evidence type="ECO:0000256" key="2">
    <source>
        <dbReference type="ARBA" id="ARBA00018734"/>
    </source>
</evidence>
<keyword evidence="7" id="KW-0130">Cell adhesion</keyword>
<dbReference type="InterPro" id="IPR013783">
    <property type="entry name" value="Ig-like_fold"/>
</dbReference>
<dbReference type="InterPro" id="IPR007110">
    <property type="entry name" value="Ig-like_dom"/>
</dbReference>
<evidence type="ECO:0000256" key="15">
    <source>
        <dbReference type="SAM" id="SignalP"/>
    </source>
</evidence>
<name>A1L1V2_DANRE</name>
<dbReference type="ZFIN" id="ZDB-GENE-060503-671">
    <property type="gene designation" value="mxra8a"/>
</dbReference>
<dbReference type="SMART" id="SM00409">
    <property type="entry name" value="IG"/>
    <property type="match status" value="2"/>
</dbReference>
<dbReference type="Pfam" id="PF07686">
    <property type="entry name" value="V-set"/>
    <property type="match status" value="2"/>
</dbReference>
<evidence type="ECO:0000256" key="12">
    <source>
        <dbReference type="ARBA" id="ARBA00023319"/>
    </source>
</evidence>
<evidence type="ECO:0000256" key="10">
    <source>
        <dbReference type="ARBA" id="ARBA00023157"/>
    </source>
</evidence>
<dbReference type="Proteomes" id="UP000000437">
    <property type="component" value="Chromosome 11"/>
</dbReference>
<dbReference type="EMBL" id="BC129223">
    <property type="protein sequence ID" value="AAI29224.1"/>
    <property type="molecule type" value="mRNA"/>
</dbReference>
<evidence type="ECO:0000256" key="3">
    <source>
        <dbReference type="ARBA" id="ARBA00022475"/>
    </source>
</evidence>
<comment type="subcellular location">
    <subcellularLocation>
        <location evidence="1">Cell membrane</location>
        <topology evidence="1">Single-pass type I membrane protein</topology>
    </subcellularLocation>
</comment>
<dbReference type="Gene3D" id="2.60.40.10">
    <property type="entry name" value="Immunoglobulins"/>
    <property type="match status" value="2"/>
</dbReference>
<keyword evidence="10" id="KW-1015">Disulfide bond</keyword>
<reference evidence="18" key="2">
    <citation type="submission" date="2008-01" db="EMBL/GenBank/DDBJ databases">
        <authorList>
            <person name="Martin S.and.Wright.G.J."/>
        </authorList>
    </citation>
    <scope>NUCLEOTIDE SEQUENCE</scope>
</reference>
<accession>A1L1V2</accession>
<keyword evidence="3" id="KW-1003">Cell membrane</keyword>
<dbReference type="RefSeq" id="NP_001074051.1">
    <property type="nucleotide sequence ID" value="NM_001080582.1"/>
</dbReference>
<reference evidence="20" key="7">
    <citation type="journal article" date="2015" name="Nat. Commun.">
        <title>RFX transcription factors are essential for hearing in mice.</title>
        <authorList>
            <person name="Elkon R."/>
            <person name="Milon B."/>
            <person name="Morrison L."/>
            <person name="Shah M."/>
            <person name="Vijayakumar S."/>
            <person name="Racherla M."/>
            <person name="Leitch C.C."/>
            <person name="Silipino L."/>
            <person name="Hadi S."/>
            <person name="Weiss-Gayet M."/>
            <person name="Barras E."/>
            <person name="Schmid C.D."/>
            <person name="Ait-Lounis A."/>
            <person name="Barnes A."/>
            <person name="Song Y."/>
            <person name="Eisenman D.J."/>
            <person name="Eliyahu E."/>
            <person name="Frolenkov G.I."/>
            <person name="Strome S.E."/>
            <person name="Durand B."/>
            <person name="Zaghloul N.A."/>
            <person name="Jones S.M."/>
            <person name="Reith W."/>
            <person name="Hertzano R."/>
        </authorList>
    </citation>
    <scope>NUCLEOTIDE SEQUENCE</scope>
</reference>
<dbReference type="InterPro" id="IPR042472">
    <property type="entry name" value="MXRA8"/>
</dbReference>
<evidence type="ECO:0000256" key="1">
    <source>
        <dbReference type="ARBA" id="ARBA00004251"/>
    </source>
</evidence>
<dbReference type="SMART" id="SM00406">
    <property type="entry name" value="IGv"/>
    <property type="match status" value="2"/>
</dbReference>
<dbReference type="InterPro" id="IPR013106">
    <property type="entry name" value="Ig_V-set"/>
</dbReference>
<reference evidence="20" key="10">
    <citation type="submission" date="2025-04" db="UniProtKB">
        <authorList>
            <consortium name="RefSeq"/>
        </authorList>
    </citation>
    <scope>IDENTIFICATION</scope>
</reference>
<dbReference type="KEGG" id="dre:562784"/>
<keyword evidence="6" id="KW-0677">Repeat</keyword>
<evidence type="ECO:0000256" key="4">
    <source>
        <dbReference type="ARBA" id="ARBA00022692"/>
    </source>
</evidence>
<evidence type="ECO:0000256" key="5">
    <source>
        <dbReference type="ARBA" id="ARBA00022729"/>
    </source>
</evidence>
<evidence type="ECO:0000256" key="14">
    <source>
        <dbReference type="SAM" id="Phobius"/>
    </source>
</evidence>
<dbReference type="IntAct" id="A1L1V2">
    <property type="interactions" value="2"/>
</dbReference>
<keyword evidence="4 14" id="KW-0812">Transmembrane</keyword>
<dbReference type="InterPro" id="IPR003599">
    <property type="entry name" value="Ig_sub"/>
</dbReference>